<evidence type="ECO:0000256" key="1">
    <source>
        <dbReference type="SAM" id="Phobius"/>
    </source>
</evidence>
<dbReference type="InterPro" id="IPR025164">
    <property type="entry name" value="Toastrack_DUF4097"/>
</dbReference>
<evidence type="ECO:0000259" key="2">
    <source>
        <dbReference type="Pfam" id="PF13349"/>
    </source>
</evidence>
<proteinExistence type="predicted"/>
<keyword evidence="1" id="KW-1133">Transmembrane helix</keyword>
<reference evidence="3 4" key="1">
    <citation type="submission" date="2018-09" db="EMBL/GenBank/DDBJ databases">
        <title>Paenibacillus aracenensis nov. sp. isolated from a cave in southern Spain.</title>
        <authorList>
            <person name="Jurado V."/>
            <person name="Gutierrez-Patricio S."/>
            <person name="Gonzalez-Pimentel J.L."/>
            <person name="Miller A.Z."/>
            <person name="Laiz L."/>
            <person name="Saiz-Jimenez C."/>
        </authorList>
    </citation>
    <scope>NUCLEOTIDE SEQUENCE [LARGE SCALE GENOMIC DNA]</scope>
    <source>
        <strain evidence="3 4">JCM 19203</strain>
    </source>
</reference>
<organism evidence="3 4">
    <name type="scientific">Paenibacillus pinisoli</name>
    <dbReference type="NCBI Taxonomy" id="1276110"/>
    <lineage>
        <taxon>Bacteria</taxon>
        <taxon>Bacillati</taxon>
        <taxon>Bacillota</taxon>
        <taxon>Bacilli</taxon>
        <taxon>Bacillales</taxon>
        <taxon>Paenibacillaceae</taxon>
        <taxon>Paenibacillus</taxon>
    </lineage>
</organism>
<evidence type="ECO:0000313" key="3">
    <source>
        <dbReference type="EMBL" id="RJX36638.1"/>
    </source>
</evidence>
<evidence type="ECO:0000313" key="4">
    <source>
        <dbReference type="Proteomes" id="UP000267798"/>
    </source>
</evidence>
<keyword evidence="1" id="KW-0812">Transmembrane</keyword>
<keyword evidence="1" id="KW-0472">Membrane</keyword>
<dbReference type="Pfam" id="PF13349">
    <property type="entry name" value="DUF4097"/>
    <property type="match status" value="1"/>
</dbReference>
<dbReference type="OrthoDB" id="2653282at2"/>
<protein>
    <recommendedName>
        <fullName evidence="2">DUF4097 domain-containing protein</fullName>
    </recommendedName>
</protein>
<comment type="caution">
    <text evidence="3">The sequence shown here is derived from an EMBL/GenBank/DDBJ whole genome shotgun (WGS) entry which is preliminary data.</text>
</comment>
<gene>
    <name evidence="3" type="ORF">D3P09_26635</name>
</gene>
<dbReference type="EMBL" id="QXQB01000010">
    <property type="protein sequence ID" value="RJX36638.1"/>
    <property type="molecule type" value="Genomic_DNA"/>
</dbReference>
<dbReference type="Proteomes" id="UP000267798">
    <property type="component" value="Unassembled WGS sequence"/>
</dbReference>
<accession>A0A3A6PDC5</accession>
<sequence length="341" mass="37004">MRRMSKNILERSIIGEKTMRPRTTIGIILIILGIIGVLYVYENGSSNAIQNIRNYFATEINEQQSIDISDVRNLDISSGSLDVRLVKGTGSEAVVKLEGWASKNYVKNLKLEHSKEDGTLKLSLKSDRGIRFGFGFRGVDMIVELPEKTWNQLDVDLDSGDLIVEQASAESAKLHTSSGDVKASDFKVDSSLTISMNSGDMSLHSVSANKMDLATQSGDISVNGYQAERIDFKVGSGDVSFEDGVAELSGKTGSGDIRMNVENITRHTDLRTGSGDVVISLDRNPNSLSVQFKASSGDGVIRKDDFTYDTGSNGERNIKGKFGSGDIKLNVQTGSGDFVLK</sequence>
<feature type="transmembrane region" description="Helical" evidence="1">
    <location>
        <begin position="21"/>
        <end position="41"/>
    </location>
</feature>
<feature type="domain" description="DUF4097" evidence="2">
    <location>
        <begin position="72"/>
        <end position="339"/>
    </location>
</feature>
<dbReference type="Gene3D" id="2.160.20.120">
    <property type="match status" value="1"/>
</dbReference>
<dbReference type="AlphaFoldDB" id="A0A3A6PDC5"/>
<name>A0A3A6PDC5_9BACL</name>
<keyword evidence="4" id="KW-1185">Reference proteome</keyword>